<evidence type="ECO:0000256" key="13">
    <source>
        <dbReference type="PIRSR" id="PIRSR000445-4"/>
    </source>
</evidence>
<feature type="active site" description="Nucleophile" evidence="9 10">
    <location>
        <position position="50"/>
    </location>
</feature>
<evidence type="ECO:0000259" key="16">
    <source>
        <dbReference type="Pfam" id="PF01488"/>
    </source>
</evidence>
<dbReference type="PANTHER" id="PTHR43013:SF1">
    <property type="entry name" value="GLUTAMYL-TRNA REDUCTASE"/>
    <property type="match status" value="1"/>
</dbReference>
<evidence type="ECO:0000256" key="6">
    <source>
        <dbReference type="ARBA" id="ARBA00023244"/>
    </source>
</evidence>
<evidence type="ECO:0000256" key="1">
    <source>
        <dbReference type="ARBA" id="ARBA00005059"/>
    </source>
</evidence>
<dbReference type="GO" id="GO:0019353">
    <property type="term" value="P:protoporphyrinogen IX biosynthetic process from glutamate"/>
    <property type="evidence" value="ECO:0007669"/>
    <property type="project" value="TreeGrafter"/>
</dbReference>
<feature type="binding site" evidence="9 11">
    <location>
        <position position="109"/>
    </location>
    <ligand>
        <name>substrate</name>
    </ligand>
</feature>
<dbReference type="EMBL" id="CP002629">
    <property type="protein sequence ID" value="AEB09863.1"/>
    <property type="molecule type" value="Genomic_DNA"/>
</dbReference>
<dbReference type="eggNOG" id="COG0373">
    <property type="taxonomic scope" value="Bacteria"/>
</dbReference>
<dbReference type="NCBIfam" id="TIGR01035">
    <property type="entry name" value="hemA"/>
    <property type="match status" value="1"/>
</dbReference>
<dbReference type="Pfam" id="PF01488">
    <property type="entry name" value="Shikimate_DH"/>
    <property type="match status" value="1"/>
</dbReference>
<dbReference type="SUPFAM" id="SSF51735">
    <property type="entry name" value="NAD(P)-binding Rossmann-fold domains"/>
    <property type="match status" value="1"/>
</dbReference>
<evidence type="ECO:0000256" key="14">
    <source>
        <dbReference type="RuleBase" id="RU000584"/>
    </source>
</evidence>
<dbReference type="InterPro" id="IPR036291">
    <property type="entry name" value="NAD(P)-bd_dom_sf"/>
</dbReference>
<keyword evidence="6 9" id="KW-0627">Porphyrin biosynthesis</keyword>
<feature type="domain" description="Glutamyl-tRNA reductase N-terminal" evidence="17">
    <location>
        <begin position="6"/>
        <end position="156"/>
    </location>
</feature>
<feature type="binding site" evidence="9 12">
    <location>
        <begin position="189"/>
        <end position="194"/>
    </location>
    <ligand>
        <name>NADP(+)</name>
        <dbReference type="ChEBI" id="CHEBI:58349"/>
    </ligand>
</feature>
<dbReference type="InterPro" id="IPR036453">
    <property type="entry name" value="GluRdtase_dimer_dom_sf"/>
</dbReference>
<dbReference type="InterPro" id="IPR006151">
    <property type="entry name" value="Shikm_DH/Glu-tRNA_Rdtase"/>
</dbReference>
<dbReference type="CDD" id="cd05213">
    <property type="entry name" value="NAD_bind_Glutamyl_tRNA_reduct"/>
    <property type="match status" value="1"/>
</dbReference>
<feature type="domain" description="Tetrapyrrole biosynthesis glutamyl-tRNA reductase dimerisation" evidence="15">
    <location>
        <begin position="320"/>
        <end position="419"/>
    </location>
</feature>
<evidence type="ECO:0000256" key="9">
    <source>
        <dbReference type="HAMAP-Rule" id="MF_00087"/>
    </source>
</evidence>
<feature type="binding site" evidence="9 11">
    <location>
        <position position="120"/>
    </location>
    <ligand>
        <name>substrate</name>
    </ligand>
</feature>
<feature type="binding site" evidence="9 11">
    <location>
        <begin position="49"/>
        <end position="52"/>
    </location>
    <ligand>
        <name>substrate</name>
    </ligand>
</feature>
<feature type="binding site" evidence="9 11">
    <location>
        <begin position="114"/>
        <end position="116"/>
    </location>
    <ligand>
        <name>substrate</name>
    </ligand>
</feature>
<evidence type="ECO:0000259" key="17">
    <source>
        <dbReference type="Pfam" id="PF05201"/>
    </source>
</evidence>
<dbReference type="InterPro" id="IPR000343">
    <property type="entry name" value="4pyrrol_synth_GluRdtase"/>
</dbReference>
<evidence type="ECO:0000256" key="2">
    <source>
        <dbReference type="ARBA" id="ARBA00005916"/>
    </source>
</evidence>
<evidence type="ECO:0000256" key="11">
    <source>
        <dbReference type="PIRSR" id="PIRSR000445-2"/>
    </source>
</evidence>
<keyword evidence="5 9" id="KW-0560">Oxidoreductase</keyword>
<dbReference type="InterPro" id="IPR036343">
    <property type="entry name" value="GluRdtase_N_sf"/>
</dbReference>
<dbReference type="KEGG" id="dao:Desac_2034"/>
<proteinExistence type="inferred from homology"/>
<comment type="miscellaneous">
    <text evidence="9">During catalysis, the active site Cys acts as a nucleophile attacking the alpha-carbonyl group of tRNA-bound glutamate with the formation of a thioester intermediate between enzyme and glutamate, and the concomitant release of tRNA(Glu). The thioester intermediate is finally reduced by direct hydride transfer from NADPH, to form the product GSA.</text>
</comment>
<dbReference type="AlphaFoldDB" id="F2NI94"/>
<dbReference type="OrthoDB" id="110209at2"/>
<dbReference type="STRING" id="880072.Desac_2034"/>
<dbReference type="PIRSF" id="PIRSF000445">
    <property type="entry name" value="4pyrrol_synth_GluRdtase"/>
    <property type="match status" value="1"/>
</dbReference>
<dbReference type="FunFam" id="3.30.460.30:FF:000001">
    <property type="entry name" value="Glutamyl-tRNA reductase"/>
    <property type="match status" value="1"/>
</dbReference>
<dbReference type="SUPFAM" id="SSF69075">
    <property type="entry name" value="Glutamyl tRNA-reductase dimerization domain"/>
    <property type="match status" value="1"/>
</dbReference>
<evidence type="ECO:0000256" key="3">
    <source>
        <dbReference type="ARBA" id="ARBA00012970"/>
    </source>
</evidence>
<sequence>MIIVLIGLNHKTAPLALREKLAGLIPDAAQAYNQLRQIAAIRELLIYATCNRVEVLLATPAPESAIPHVVDFFTSCRALAAADVTAALYEYREAEAIKHLYQVACGLDSMVMGEPQILGQVKAAYREATRQQATGPLLNRLLHKTFSVAKKVRTETGIGGLAVSVSYAAVELARKIFGTLSDKTALLIGAGEMAELAVEHLNRHGVARLIVVNRTLARALELAKRFSGEAVSLAELENQLLNVDIIISSTGAPDIILTKEQVRGVMRRRKQRPLFLIDIAVPRDLDPGIDALDNVYLYNIDDLQGVVAANLHHRQEEAIRAERIIETETHKFLKWRGTLEVTPTIILLRDKAQQICETELKKTLTQLGPLTPQQQKSIEILAESIALKLLHDPFLYLKRNHHPKNRSRELDLTRRLFNLDPDQPS</sequence>
<comment type="domain">
    <text evidence="9">Possesses an unusual extended V-shaped dimeric structure with each monomer consisting of three distinct domains arranged along a curved 'spinal' alpha-helix. The N-terminal catalytic domain specifically recognizes the glutamate moiety of the substrate. The second domain is the NADPH-binding domain, and the third C-terminal domain is responsible for dimerization.</text>
</comment>
<dbReference type="HAMAP" id="MF_00087">
    <property type="entry name" value="Glu_tRNA_reductase"/>
    <property type="match status" value="1"/>
</dbReference>
<evidence type="ECO:0000256" key="12">
    <source>
        <dbReference type="PIRSR" id="PIRSR000445-3"/>
    </source>
</evidence>
<dbReference type="EC" id="1.2.1.70" evidence="3 9"/>
<comment type="function">
    <text evidence="9">Catalyzes the NADPH-dependent reduction of glutamyl-tRNA(Glu) to glutamate 1-semialdehyde (GSA).</text>
</comment>
<evidence type="ECO:0000313" key="18">
    <source>
        <dbReference type="EMBL" id="AEB09863.1"/>
    </source>
</evidence>
<dbReference type="InterPro" id="IPR018214">
    <property type="entry name" value="GluRdtase_CS"/>
</dbReference>
<dbReference type="Gene3D" id="3.30.460.30">
    <property type="entry name" value="Glutamyl-tRNA reductase, N-terminal domain"/>
    <property type="match status" value="1"/>
</dbReference>
<dbReference type="InterPro" id="IPR015895">
    <property type="entry name" value="4pyrrol_synth_GluRdtase_N"/>
</dbReference>
<organism evidence="18 19">
    <name type="scientific">Desulfobacca acetoxidans (strain ATCC 700848 / DSM 11109 / ASRB2)</name>
    <dbReference type="NCBI Taxonomy" id="880072"/>
    <lineage>
        <taxon>Bacteria</taxon>
        <taxon>Pseudomonadati</taxon>
        <taxon>Thermodesulfobacteriota</taxon>
        <taxon>Desulfobaccia</taxon>
        <taxon>Desulfobaccales</taxon>
        <taxon>Desulfobaccaceae</taxon>
        <taxon>Desulfobacca</taxon>
    </lineage>
</organism>
<comment type="similarity">
    <text evidence="2 9 14">Belongs to the glutamyl-tRNA reductase family.</text>
</comment>
<feature type="domain" description="Quinate/shikimate 5-dehydrogenase/glutamyl-tRNA reductase" evidence="16">
    <location>
        <begin position="171"/>
        <end position="306"/>
    </location>
</feature>
<evidence type="ECO:0000256" key="7">
    <source>
        <dbReference type="ARBA" id="ARBA00047464"/>
    </source>
</evidence>
<evidence type="ECO:0000256" key="4">
    <source>
        <dbReference type="ARBA" id="ARBA00022857"/>
    </source>
</evidence>
<gene>
    <name evidence="9" type="primary">hemA</name>
    <name evidence="18" type="ordered locus">Desac_2034</name>
</gene>
<comment type="pathway">
    <text evidence="1 9 14">Porphyrin-containing compound metabolism; protoporphyrin-IX biosynthesis; 5-aminolevulinate from L-glutamyl-tRNA(Glu): step 1/2.</text>
</comment>
<keyword evidence="19" id="KW-1185">Reference proteome</keyword>
<dbReference type="GO" id="GO:0050661">
    <property type="term" value="F:NADP binding"/>
    <property type="evidence" value="ECO:0007669"/>
    <property type="project" value="InterPro"/>
</dbReference>
<name>F2NI94_DESAR</name>
<dbReference type="FunFam" id="3.40.50.720:FF:000031">
    <property type="entry name" value="Glutamyl-tRNA reductase"/>
    <property type="match status" value="1"/>
</dbReference>
<dbReference type="SUPFAM" id="SSF69742">
    <property type="entry name" value="Glutamyl tRNA-reductase catalytic, N-terminal domain"/>
    <property type="match status" value="1"/>
</dbReference>
<comment type="catalytic activity">
    <reaction evidence="7 9 14">
        <text>(S)-4-amino-5-oxopentanoate + tRNA(Glu) + NADP(+) = L-glutamyl-tRNA(Glu) + NADPH + H(+)</text>
        <dbReference type="Rhea" id="RHEA:12344"/>
        <dbReference type="Rhea" id="RHEA-COMP:9663"/>
        <dbReference type="Rhea" id="RHEA-COMP:9680"/>
        <dbReference type="ChEBI" id="CHEBI:15378"/>
        <dbReference type="ChEBI" id="CHEBI:57501"/>
        <dbReference type="ChEBI" id="CHEBI:57783"/>
        <dbReference type="ChEBI" id="CHEBI:58349"/>
        <dbReference type="ChEBI" id="CHEBI:78442"/>
        <dbReference type="ChEBI" id="CHEBI:78520"/>
        <dbReference type="EC" id="1.2.1.70"/>
    </reaction>
</comment>
<keyword evidence="4 9" id="KW-0521">NADP</keyword>
<dbReference type="HOGENOM" id="CLU_035113_2_2_7"/>
<dbReference type="PROSITE" id="PS00747">
    <property type="entry name" value="GLUTR"/>
    <property type="match status" value="1"/>
</dbReference>
<dbReference type="Proteomes" id="UP000000483">
    <property type="component" value="Chromosome"/>
</dbReference>
<evidence type="ECO:0000313" key="19">
    <source>
        <dbReference type="Proteomes" id="UP000000483"/>
    </source>
</evidence>
<evidence type="ECO:0000256" key="8">
    <source>
        <dbReference type="ARBA" id="ARBA00068659"/>
    </source>
</evidence>
<evidence type="ECO:0000256" key="10">
    <source>
        <dbReference type="PIRSR" id="PIRSR000445-1"/>
    </source>
</evidence>
<dbReference type="UniPathway" id="UPA00251">
    <property type="reaction ID" value="UER00316"/>
</dbReference>
<evidence type="ECO:0000256" key="5">
    <source>
        <dbReference type="ARBA" id="ARBA00023002"/>
    </source>
</evidence>
<dbReference type="GO" id="GO:0008883">
    <property type="term" value="F:glutamyl-tRNA reductase activity"/>
    <property type="evidence" value="ECO:0007669"/>
    <property type="project" value="UniProtKB-UniRule"/>
</dbReference>
<protein>
    <recommendedName>
        <fullName evidence="8 9">Glutamyl-tRNA reductase</fullName>
        <shortName evidence="9">GluTR</shortName>
        <ecNumber evidence="3 9">1.2.1.70</ecNumber>
    </recommendedName>
</protein>
<dbReference type="Pfam" id="PF00745">
    <property type="entry name" value="GlutR_dimer"/>
    <property type="match status" value="1"/>
</dbReference>
<feature type="site" description="Important for activity" evidence="9 13">
    <location>
        <position position="99"/>
    </location>
</feature>
<reference evidence="18 19" key="1">
    <citation type="journal article" date="2011" name="Stand. Genomic Sci.">
        <title>Complete genome sequence of the acetate-degrading sulfate reducer Desulfobacca acetoxidans type strain (ASRB2).</title>
        <authorList>
            <person name="Goker M."/>
            <person name="Teshima H."/>
            <person name="Lapidus A."/>
            <person name="Nolan M."/>
            <person name="Lucas S."/>
            <person name="Hammon N."/>
            <person name="Deshpande S."/>
            <person name="Cheng J.F."/>
            <person name="Tapia R."/>
            <person name="Han C."/>
            <person name="Goodwin L."/>
            <person name="Pitluck S."/>
            <person name="Huntemann M."/>
            <person name="Liolios K."/>
            <person name="Ivanova N."/>
            <person name="Pagani I."/>
            <person name="Mavromatis K."/>
            <person name="Ovchinikova G."/>
            <person name="Pati A."/>
            <person name="Chen A."/>
            <person name="Palaniappan K."/>
            <person name="Land M."/>
            <person name="Hauser L."/>
            <person name="Brambilla E.M."/>
            <person name="Rohde M."/>
            <person name="Spring S."/>
            <person name="Detter J.C."/>
            <person name="Woyke T."/>
            <person name="Bristow J."/>
            <person name="Eisen J.A."/>
            <person name="Markowitz V."/>
            <person name="Hugenholtz P."/>
            <person name="Kyrpides N.C."/>
            <person name="Klenk H.P."/>
        </authorList>
    </citation>
    <scope>NUCLEOTIDE SEQUENCE [LARGE SCALE GENOMIC DNA]</scope>
    <source>
        <strain evidence="19">ATCC 700848 / DSM 11109 / ASRB2</strain>
    </source>
</reference>
<dbReference type="Gene3D" id="3.40.50.720">
    <property type="entry name" value="NAD(P)-binding Rossmann-like Domain"/>
    <property type="match status" value="1"/>
</dbReference>
<dbReference type="Pfam" id="PF05201">
    <property type="entry name" value="GlutR_N"/>
    <property type="match status" value="1"/>
</dbReference>
<comment type="subunit">
    <text evidence="9">Homodimer.</text>
</comment>
<dbReference type="RefSeq" id="WP_013706972.1">
    <property type="nucleotide sequence ID" value="NC_015388.1"/>
</dbReference>
<reference evidence="19" key="2">
    <citation type="submission" date="2011-03" db="EMBL/GenBank/DDBJ databases">
        <title>The complete genome of Desulfobacca acetoxidans DSM 11109.</title>
        <authorList>
            <consortium name="US DOE Joint Genome Institute (JGI-PGF)"/>
            <person name="Lucas S."/>
            <person name="Copeland A."/>
            <person name="Lapidus A."/>
            <person name="Bruce D."/>
            <person name="Goodwin L."/>
            <person name="Pitluck S."/>
            <person name="Peters L."/>
            <person name="Kyrpides N."/>
            <person name="Mavromatis K."/>
            <person name="Ivanova N."/>
            <person name="Ovchinnikova G."/>
            <person name="Teshima H."/>
            <person name="Detter J.C."/>
            <person name="Han C."/>
            <person name="Land M."/>
            <person name="Hauser L."/>
            <person name="Markowitz V."/>
            <person name="Cheng J.-F."/>
            <person name="Hugenholtz P."/>
            <person name="Woyke T."/>
            <person name="Wu D."/>
            <person name="Spring S."/>
            <person name="Schueler E."/>
            <person name="Brambilla E."/>
            <person name="Klenk H.-P."/>
            <person name="Eisen J.A."/>
        </authorList>
    </citation>
    <scope>NUCLEOTIDE SEQUENCE [LARGE SCALE GENOMIC DNA]</scope>
    <source>
        <strain evidence="19">ATCC 700848 / DSM 11109 / ASRB2</strain>
    </source>
</reference>
<accession>F2NI94</accession>
<dbReference type="PANTHER" id="PTHR43013">
    <property type="entry name" value="GLUTAMYL-TRNA REDUCTASE"/>
    <property type="match status" value="1"/>
</dbReference>
<evidence type="ECO:0000259" key="15">
    <source>
        <dbReference type="Pfam" id="PF00745"/>
    </source>
</evidence>
<dbReference type="InterPro" id="IPR015896">
    <property type="entry name" value="4pyrrol_synth_GluRdtase_dimer"/>
</dbReference>